<feature type="compositionally biased region" description="Low complexity" evidence="1">
    <location>
        <begin position="10"/>
        <end position="24"/>
    </location>
</feature>
<gene>
    <name evidence="3" type="ORF">FRACYDRAFT_248160</name>
</gene>
<feature type="region of interest" description="Disordered" evidence="1">
    <location>
        <begin position="1"/>
        <end position="25"/>
    </location>
</feature>
<evidence type="ECO:0000256" key="1">
    <source>
        <dbReference type="SAM" id="MobiDB-lite"/>
    </source>
</evidence>
<dbReference type="AlphaFoldDB" id="A0A1E7EV61"/>
<evidence type="ECO:0000313" key="3">
    <source>
        <dbReference type="EMBL" id="OEU09910.1"/>
    </source>
</evidence>
<dbReference type="EMBL" id="KV784374">
    <property type="protein sequence ID" value="OEU09910.1"/>
    <property type="molecule type" value="Genomic_DNA"/>
</dbReference>
<keyword evidence="2" id="KW-0472">Membrane</keyword>
<keyword evidence="4" id="KW-1185">Reference proteome</keyword>
<dbReference type="Proteomes" id="UP000095751">
    <property type="component" value="Unassembled WGS sequence"/>
</dbReference>
<keyword evidence="2" id="KW-1133">Transmembrane helix</keyword>
<feature type="transmembrane region" description="Helical" evidence="2">
    <location>
        <begin position="65"/>
        <end position="83"/>
    </location>
</feature>
<proteinExistence type="predicted"/>
<name>A0A1E7EV61_9STRA</name>
<protein>
    <submittedName>
        <fullName evidence="3">Uncharacterized protein</fullName>
    </submittedName>
</protein>
<dbReference type="KEGG" id="fcy:FRACYDRAFT_248160"/>
<feature type="transmembrane region" description="Helical" evidence="2">
    <location>
        <begin position="188"/>
        <end position="208"/>
    </location>
</feature>
<evidence type="ECO:0000313" key="4">
    <source>
        <dbReference type="Proteomes" id="UP000095751"/>
    </source>
</evidence>
<feature type="transmembrane region" description="Helical" evidence="2">
    <location>
        <begin position="351"/>
        <end position="375"/>
    </location>
</feature>
<reference evidence="3 4" key="1">
    <citation type="submission" date="2016-09" db="EMBL/GenBank/DDBJ databases">
        <title>Extensive genetic diversity and differential bi-allelic expression allows diatom success in the polar Southern Ocean.</title>
        <authorList>
            <consortium name="DOE Joint Genome Institute"/>
            <person name="Mock T."/>
            <person name="Otillar R.P."/>
            <person name="Strauss J."/>
            <person name="Dupont C."/>
            <person name="Frickenhaus S."/>
            <person name="Maumus F."/>
            <person name="Mcmullan M."/>
            <person name="Sanges R."/>
            <person name="Schmutz J."/>
            <person name="Toseland A."/>
            <person name="Valas R."/>
            <person name="Veluchamy A."/>
            <person name="Ward B.J."/>
            <person name="Allen A."/>
            <person name="Barry K."/>
            <person name="Falciatore A."/>
            <person name="Ferrante M."/>
            <person name="Fortunato A.E."/>
            <person name="Gloeckner G."/>
            <person name="Gruber A."/>
            <person name="Hipkin R."/>
            <person name="Janech M."/>
            <person name="Kroth P."/>
            <person name="Leese F."/>
            <person name="Lindquist E."/>
            <person name="Lyon B.R."/>
            <person name="Martin J."/>
            <person name="Mayer C."/>
            <person name="Parker M."/>
            <person name="Quesneville H."/>
            <person name="Raymond J."/>
            <person name="Uhlig C."/>
            <person name="Valentin K.U."/>
            <person name="Worden A.Z."/>
            <person name="Armbrust E.V."/>
            <person name="Bowler C."/>
            <person name="Green B."/>
            <person name="Moulton V."/>
            <person name="Van Oosterhout C."/>
            <person name="Grigoriev I."/>
        </authorList>
    </citation>
    <scope>NUCLEOTIDE SEQUENCE [LARGE SCALE GENOMIC DNA]</scope>
    <source>
        <strain evidence="3 4">CCMP1102</strain>
    </source>
</reference>
<sequence>MLQPLLRTYDSSFSSSLSSSSIDDNSNDSDDIIAASTSSSSSGSLLLPFIDNYIVRKIIKISNHIPALASIGYLGLISGASMMNKNGNNMPATLVSVLTKSIGTTSNKEFSNYFSTLITPPSWVFLIWPFISVVQLVTVLYSAIRCSAVDDGSDAVAVLKQDDLTALSLSNLMASFWLYFSSKATKDYLPLGSFLVLPLVPLFSGYPLRIRRKLLQQQNKMEKQTTTATTTTKARPLFVYQVYSSFTTIAALLALTQEIQYGGRILPFIFMNRPELCAMVFLSLIGYIVSRPTSKNSSSNNNIVSKIITTSVLWGIVSKRNIDTFILLSTAATTTTSAATATATATNLIPLLGLFGSISYFTTTILAIISTIKLFNFFSNSV</sequence>
<feature type="transmembrane region" description="Helical" evidence="2">
    <location>
        <begin position="123"/>
        <end position="144"/>
    </location>
</feature>
<dbReference type="PANTHER" id="PTHR33802">
    <property type="entry name" value="SI:CH211-161H7.5-RELATED"/>
    <property type="match status" value="1"/>
</dbReference>
<dbReference type="OrthoDB" id="48048at2759"/>
<keyword evidence="2" id="KW-0812">Transmembrane</keyword>
<evidence type="ECO:0000256" key="2">
    <source>
        <dbReference type="SAM" id="Phobius"/>
    </source>
</evidence>
<dbReference type="InParanoid" id="A0A1E7EV61"/>
<dbReference type="PANTHER" id="PTHR33802:SF1">
    <property type="entry name" value="XK-RELATED PROTEIN"/>
    <property type="match status" value="1"/>
</dbReference>
<feature type="transmembrane region" description="Helical" evidence="2">
    <location>
        <begin position="164"/>
        <end position="182"/>
    </location>
</feature>
<organism evidence="3 4">
    <name type="scientific">Fragilariopsis cylindrus CCMP1102</name>
    <dbReference type="NCBI Taxonomy" id="635003"/>
    <lineage>
        <taxon>Eukaryota</taxon>
        <taxon>Sar</taxon>
        <taxon>Stramenopiles</taxon>
        <taxon>Ochrophyta</taxon>
        <taxon>Bacillariophyta</taxon>
        <taxon>Bacillariophyceae</taxon>
        <taxon>Bacillariophycidae</taxon>
        <taxon>Bacillariales</taxon>
        <taxon>Bacillariaceae</taxon>
        <taxon>Fragilariopsis</taxon>
    </lineage>
</organism>
<accession>A0A1E7EV61</accession>
<feature type="transmembrane region" description="Helical" evidence="2">
    <location>
        <begin position="237"/>
        <end position="256"/>
    </location>
</feature>
<feature type="transmembrane region" description="Helical" evidence="2">
    <location>
        <begin position="268"/>
        <end position="289"/>
    </location>
</feature>